<evidence type="ECO:0000256" key="9">
    <source>
        <dbReference type="SAM" id="MobiDB-lite"/>
    </source>
</evidence>
<feature type="region of interest" description="Disordered" evidence="9">
    <location>
        <begin position="348"/>
        <end position="395"/>
    </location>
</feature>
<feature type="region of interest" description="Disordered" evidence="9">
    <location>
        <begin position="264"/>
        <end position="305"/>
    </location>
</feature>
<dbReference type="GO" id="GO:0005770">
    <property type="term" value="C:late endosome"/>
    <property type="evidence" value="ECO:0007669"/>
    <property type="project" value="UniProtKB-SubCell"/>
</dbReference>
<reference evidence="11" key="1">
    <citation type="submission" date="2024-06" db="EMBL/GenBank/DDBJ databases">
        <authorList>
            <person name="Liu X."/>
            <person name="Lenzi L."/>
            <person name="Haldenby T S."/>
            <person name="Uol C."/>
        </authorList>
    </citation>
    <scope>NUCLEOTIDE SEQUENCE</scope>
</reference>
<keyword evidence="2" id="KW-0597">Phosphoprotein</keyword>
<dbReference type="Gene3D" id="1.20.58.900">
    <property type="match status" value="1"/>
</dbReference>
<dbReference type="EMBL" id="CAXLJL010000156">
    <property type="protein sequence ID" value="CAL5133296.1"/>
    <property type="molecule type" value="Genomic_DNA"/>
</dbReference>
<dbReference type="InterPro" id="IPR051366">
    <property type="entry name" value="DEF8"/>
</dbReference>
<evidence type="ECO:0000256" key="3">
    <source>
        <dbReference type="ARBA" id="ARBA00022723"/>
    </source>
</evidence>
<evidence type="ECO:0000256" key="5">
    <source>
        <dbReference type="ARBA" id="ARBA00022753"/>
    </source>
</evidence>
<keyword evidence="5" id="KW-0967">Endosome</keyword>
<evidence type="ECO:0000313" key="11">
    <source>
        <dbReference type="EMBL" id="CAL5133296.1"/>
    </source>
</evidence>
<evidence type="ECO:0000256" key="2">
    <source>
        <dbReference type="ARBA" id="ARBA00022553"/>
    </source>
</evidence>
<sequence>MLSKEDLIRRLRISILSLLQAYEKRPFASVKDSVITSSICSVLEAIFLHGLLPRSGSLFSIQGIWPSNDQLSFWHFLKALVPNHLLDILNNTGSKRNNIGRCRVWIRYSLNEACLHSYLMMVVHEFPQLRNFYASDAILHDRNSVVEIANLIEMLEGLRFKLDLSSPLLNSWKNSGALQLLGLPSDYRVLPATVNVNEDLSPSVPLLSSPYEDGLVSEDELQAIGCKLELSWSVYSSVSGSPGIKKDYVLSSSATVPIATVGSDQLTTTPADPSEGTKGVTHRSAPTLPAVTQSQSSPTPVRSKSGAVYRPIAAIQSTNLSFPAGSNNIVRQHLDSWIPGLDIDLSVESTSDGHEAPAPGQSTEAAVDNREVTGSLAKGDKSSKPEQTPESGDDASWQVVGEDLLVTLTNEDVTRLISLFPGAFNFDYDRGKNCVFHGQCVRCECYLTHGCAFLDCYDARFYCSNCHQLQEAIIPREVIFNWNFTYYHVSQTTKSFLNGLYNKPVINLAKLNPTLYAIVPELLVVRQLRRALIHLWHQIVRCDAKAASDIRRALHPLDYMLYSLNDLDLFSMSNLVDVQSGHLQAKIADVITNVALAHVHACQACRRRSLLCNLCENPANPIWPHEFTTYKRCTTPGCLNVMHVSCINAARENLPTNVGCLTCRAANGPNSSPPQIAIASQRCRTCTVYSKSLAMQQVGHYADPFLPNAARQISTP</sequence>
<feature type="domain" description="RUN" evidence="10">
    <location>
        <begin position="30"/>
        <end position="167"/>
    </location>
</feature>
<dbReference type="AlphaFoldDB" id="A0AAV2T8U6"/>
<comment type="caution">
    <text evidence="11">The sequence shown here is derived from an EMBL/GenBank/DDBJ whole genome shotgun (WGS) entry which is preliminary data.</text>
</comment>
<protein>
    <recommendedName>
        <fullName evidence="10">RUN domain-containing protein</fullName>
    </recommendedName>
</protein>
<keyword evidence="3" id="KW-0479">Metal-binding</keyword>
<dbReference type="SUPFAM" id="SSF140741">
    <property type="entry name" value="RUN domain-like"/>
    <property type="match status" value="1"/>
</dbReference>
<accession>A0AAV2T8U6</accession>
<dbReference type="Proteomes" id="UP001497525">
    <property type="component" value="Unassembled WGS sequence"/>
</dbReference>
<evidence type="ECO:0000256" key="8">
    <source>
        <dbReference type="ARBA" id="ARBA00023006"/>
    </source>
</evidence>
<dbReference type="SMART" id="SM01175">
    <property type="entry name" value="DUF4206"/>
    <property type="match status" value="1"/>
</dbReference>
<evidence type="ECO:0000313" key="12">
    <source>
        <dbReference type="Proteomes" id="UP001497525"/>
    </source>
</evidence>
<dbReference type="SMART" id="SM00593">
    <property type="entry name" value="RUN"/>
    <property type="match status" value="1"/>
</dbReference>
<gene>
    <name evidence="11" type="ORF">CDAUBV1_LOCUS6555</name>
</gene>
<dbReference type="GO" id="GO:0006914">
    <property type="term" value="P:autophagy"/>
    <property type="evidence" value="ECO:0007669"/>
    <property type="project" value="UniProtKB-KW"/>
</dbReference>
<keyword evidence="7" id="KW-0862">Zinc</keyword>
<dbReference type="InterPro" id="IPR025258">
    <property type="entry name" value="RH_dom"/>
</dbReference>
<evidence type="ECO:0000256" key="1">
    <source>
        <dbReference type="ARBA" id="ARBA00004603"/>
    </source>
</evidence>
<evidence type="ECO:0000256" key="4">
    <source>
        <dbReference type="ARBA" id="ARBA00022737"/>
    </source>
</evidence>
<organism evidence="11 12">
    <name type="scientific">Calicophoron daubneyi</name>
    <name type="common">Rumen fluke</name>
    <name type="synonym">Paramphistomum daubneyi</name>
    <dbReference type="NCBI Taxonomy" id="300641"/>
    <lineage>
        <taxon>Eukaryota</taxon>
        <taxon>Metazoa</taxon>
        <taxon>Spiralia</taxon>
        <taxon>Lophotrochozoa</taxon>
        <taxon>Platyhelminthes</taxon>
        <taxon>Trematoda</taxon>
        <taxon>Digenea</taxon>
        <taxon>Plagiorchiida</taxon>
        <taxon>Pronocephalata</taxon>
        <taxon>Paramphistomoidea</taxon>
        <taxon>Paramphistomidae</taxon>
        <taxon>Calicophoron</taxon>
    </lineage>
</organism>
<dbReference type="Pfam" id="PF13901">
    <property type="entry name" value="RH_dom"/>
    <property type="match status" value="1"/>
</dbReference>
<feature type="compositionally biased region" description="Polar residues" evidence="9">
    <location>
        <begin position="290"/>
        <end position="302"/>
    </location>
</feature>
<dbReference type="PANTHER" id="PTHR12326">
    <property type="entry name" value="PLECKSTRIN HOMOLOGY DOMAIN CONTAINING PROTEIN"/>
    <property type="match status" value="1"/>
</dbReference>
<proteinExistence type="predicted"/>
<dbReference type="PROSITE" id="PS50826">
    <property type="entry name" value="RUN"/>
    <property type="match status" value="1"/>
</dbReference>
<evidence type="ECO:0000256" key="7">
    <source>
        <dbReference type="ARBA" id="ARBA00022833"/>
    </source>
</evidence>
<dbReference type="InterPro" id="IPR004012">
    <property type="entry name" value="Run_dom"/>
</dbReference>
<keyword evidence="8" id="KW-0072">Autophagy</keyword>
<dbReference type="GO" id="GO:0008270">
    <property type="term" value="F:zinc ion binding"/>
    <property type="evidence" value="ECO:0007669"/>
    <property type="project" value="UniProtKB-KW"/>
</dbReference>
<evidence type="ECO:0000259" key="10">
    <source>
        <dbReference type="PROSITE" id="PS50826"/>
    </source>
</evidence>
<keyword evidence="6" id="KW-0863">Zinc-finger</keyword>
<dbReference type="PANTHER" id="PTHR12326:SF12">
    <property type="entry name" value="PLECKSTRIN HOMOLOGY AND RUN DOMAIN CONTAINING M1"/>
    <property type="match status" value="1"/>
</dbReference>
<dbReference type="Pfam" id="PF02759">
    <property type="entry name" value="RUN"/>
    <property type="match status" value="1"/>
</dbReference>
<comment type="subcellular location">
    <subcellularLocation>
        <location evidence="1">Late endosome</location>
    </subcellularLocation>
</comment>
<keyword evidence="4" id="KW-0677">Repeat</keyword>
<name>A0AAV2T8U6_CALDB</name>
<dbReference type="InterPro" id="IPR037213">
    <property type="entry name" value="Run_dom_sf"/>
</dbReference>
<evidence type="ECO:0000256" key="6">
    <source>
        <dbReference type="ARBA" id="ARBA00022771"/>
    </source>
</evidence>